<accession>A0A5B0G326</accession>
<name>A0A5B0G326_9BURK</name>
<dbReference type="RefSeq" id="WP_149676548.1">
    <property type="nucleotide sequence ID" value="NZ_VTUZ01000077.1"/>
</dbReference>
<gene>
    <name evidence="1" type="ORF">FVF58_48150</name>
</gene>
<dbReference type="AlphaFoldDB" id="A0A5B0G326"/>
<sequence length="350" mass="40306">MQYSEWISKTSRAFGMRSGHLRTVDVALKNYSNSKSVTDLVILKNALGDWQNSKDDWRASSRNLGGAVEKLASFVDEKLRLMNHGMVLQHAARAAQTRIARQESTIYHVSKEVEQVQRRTPPVTYKWWVRFDMIQRGTVVEVVVHIKPVIGNLALLDSVQKFWALHIERAWNIATIIERGARYDLQFRLNFTDSIADAYVVNVKNPPPDETAYVAQFPGVNPRDGRAMWARAGTPHMEDWAHVDSQAVIHEFGHMIGCPDEYWTISHKNFGHTYDSSIYNKEPFTSESIMNDTSSNGRIHQRHFRFVEQQYNAWRQPNPAARIEIVRDVSPETTLQMAMKSRRQAMGYDD</sequence>
<proteinExistence type="predicted"/>
<keyword evidence="2" id="KW-1185">Reference proteome</keyword>
<dbReference type="SUPFAM" id="SSF55486">
    <property type="entry name" value="Metalloproteases ('zincins'), catalytic domain"/>
    <property type="match status" value="1"/>
</dbReference>
<reference evidence="1 2" key="1">
    <citation type="submission" date="2019-08" db="EMBL/GenBank/DDBJ databases">
        <title>Paraburkholderia sp. DCY113.</title>
        <authorList>
            <person name="Kang J."/>
        </authorList>
    </citation>
    <scope>NUCLEOTIDE SEQUENCE [LARGE SCALE GENOMIC DNA]</scope>
    <source>
        <strain evidence="1 2">DCY113</strain>
    </source>
</reference>
<protein>
    <submittedName>
        <fullName evidence="1">Uncharacterized protein</fullName>
    </submittedName>
</protein>
<organism evidence="1 2">
    <name type="scientific">Paraburkholderia panacisoli</name>
    <dbReference type="NCBI Taxonomy" id="2603818"/>
    <lineage>
        <taxon>Bacteria</taxon>
        <taxon>Pseudomonadati</taxon>
        <taxon>Pseudomonadota</taxon>
        <taxon>Betaproteobacteria</taxon>
        <taxon>Burkholderiales</taxon>
        <taxon>Burkholderiaceae</taxon>
        <taxon>Paraburkholderia</taxon>
    </lineage>
</organism>
<dbReference type="EMBL" id="VTUZ01000077">
    <property type="protein sequence ID" value="KAA0997652.1"/>
    <property type="molecule type" value="Genomic_DNA"/>
</dbReference>
<dbReference type="Proteomes" id="UP000325273">
    <property type="component" value="Unassembled WGS sequence"/>
</dbReference>
<evidence type="ECO:0000313" key="1">
    <source>
        <dbReference type="EMBL" id="KAA0997652.1"/>
    </source>
</evidence>
<evidence type="ECO:0000313" key="2">
    <source>
        <dbReference type="Proteomes" id="UP000325273"/>
    </source>
</evidence>
<comment type="caution">
    <text evidence="1">The sequence shown here is derived from an EMBL/GenBank/DDBJ whole genome shotgun (WGS) entry which is preliminary data.</text>
</comment>